<dbReference type="InterPro" id="IPR000719">
    <property type="entry name" value="Prot_kinase_dom"/>
</dbReference>
<organism evidence="2 3">
    <name type="scientific">Deinococcus aetherius</name>
    <dbReference type="NCBI Taxonomy" id="200252"/>
    <lineage>
        <taxon>Bacteria</taxon>
        <taxon>Thermotogati</taxon>
        <taxon>Deinococcota</taxon>
        <taxon>Deinococci</taxon>
        <taxon>Deinococcales</taxon>
        <taxon>Deinococcaceae</taxon>
        <taxon>Deinococcus</taxon>
    </lineage>
</organism>
<evidence type="ECO:0000313" key="3">
    <source>
        <dbReference type="Proteomes" id="UP001064971"/>
    </source>
</evidence>
<dbReference type="PANTHER" id="PTHR21310">
    <property type="entry name" value="AMINOGLYCOSIDE PHOSPHOTRANSFERASE-RELATED-RELATED"/>
    <property type="match status" value="1"/>
</dbReference>
<protein>
    <recommendedName>
        <fullName evidence="1">Protein kinase domain-containing protein</fullName>
    </recommendedName>
</protein>
<evidence type="ECO:0000259" key="1">
    <source>
        <dbReference type="PROSITE" id="PS50011"/>
    </source>
</evidence>
<dbReference type="RefSeq" id="WP_264776039.1">
    <property type="nucleotide sequence ID" value="NZ_AP026560.1"/>
</dbReference>
<dbReference type="InterPro" id="IPR002575">
    <property type="entry name" value="Aminoglycoside_PTrfase"/>
</dbReference>
<reference evidence="2" key="1">
    <citation type="submission" date="2022-07" db="EMBL/GenBank/DDBJ databases">
        <title>Complete Genome Sequence of the Radioresistant Bacterium Deinococcus aetherius ST0316, Isolated from the Air Dust collected in Lower Stratosphere above Japan.</title>
        <authorList>
            <person name="Satoh K."/>
            <person name="Hagiwara K."/>
            <person name="Katsumata K."/>
            <person name="Kubo A."/>
            <person name="Yokobori S."/>
            <person name="Yamagishi A."/>
            <person name="Oono Y."/>
            <person name="Narumi I."/>
        </authorList>
    </citation>
    <scope>NUCLEOTIDE SEQUENCE</scope>
    <source>
        <strain evidence="2">ST0316</strain>
    </source>
</reference>
<accession>A0ABN6R9V9</accession>
<feature type="domain" description="Protein kinase" evidence="1">
    <location>
        <begin position="1"/>
        <end position="274"/>
    </location>
</feature>
<dbReference type="PROSITE" id="PS50011">
    <property type="entry name" value="PROTEIN_KINASE_DOM"/>
    <property type="match status" value="1"/>
</dbReference>
<dbReference type="InterPro" id="IPR011009">
    <property type="entry name" value="Kinase-like_dom_sf"/>
</dbReference>
<gene>
    <name evidence="2" type="ORF">DAETH_01210</name>
</gene>
<dbReference type="EMBL" id="AP026560">
    <property type="protein sequence ID" value="BDP40152.1"/>
    <property type="molecule type" value="Genomic_DNA"/>
</dbReference>
<sequence>MGSGEWGEAASAARAGVRNLGHTVREVERLPGASGNPSWRVNTAAGPFAVRLYPRAEAETAHSLARLAATLRAASYPVPGVVAVGEVGEHTALVQEWAPGVPLTSALERTPERADSLGLGFGETHARLHALPVPAEAHAALRLLHAPTVAPGPPAWLHLDYHPLNVLVEEGRVSAVLDWENVALGDARLDVARTLSILSVDPAVWSIAGARRRVLLAFRQGYLTGYARGGGRLSGLPPFLAWAGDFMRRDLGGRFTGEELGHVARWTRAWTFGR</sequence>
<dbReference type="SUPFAM" id="SSF56112">
    <property type="entry name" value="Protein kinase-like (PK-like)"/>
    <property type="match status" value="1"/>
</dbReference>
<keyword evidence="3" id="KW-1185">Reference proteome</keyword>
<dbReference type="Gene3D" id="3.90.1200.10">
    <property type="match status" value="1"/>
</dbReference>
<evidence type="ECO:0000313" key="2">
    <source>
        <dbReference type="EMBL" id="BDP40152.1"/>
    </source>
</evidence>
<dbReference type="Pfam" id="PF01636">
    <property type="entry name" value="APH"/>
    <property type="match status" value="2"/>
</dbReference>
<dbReference type="Proteomes" id="UP001064971">
    <property type="component" value="Chromosome"/>
</dbReference>
<proteinExistence type="predicted"/>
<dbReference type="InterPro" id="IPR051678">
    <property type="entry name" value="AGP_Transferase"/>
</dbReference>
<name>A0ABN6R9V9_9DEIO</name>